<evidence type="ECO:0000259" key="17">
    <source>
        <dbReference type="PROSITE" id="PS51007"/>
    </source>
</evidence>
<evidence type="ECO:0000256" key="5">
    <source>
        <dbReference type="ARBA" id="ARBA00022617"/>
    </source>
</evidence>
<dbReference type="InterPro" id="IPR008972">
    <property type="entry name" value="Cupredoxin"/>
</dbReference>
<dbReference type="InterPro" id="IPR014222">
    <property type="entry name" value="Cyt_c_oxidase_su2"/>
</dbReference>
<keyword evidence="11 15" id="KW-1133">Transmembrane helix</keyword>
<feature type="domain" description="Cytochrome c" evidence="17">
    <location>
        <begin position="265"/>
        <end position="358"/>
    </location>
</feature>
<dbReference type="Gene3D" id="1.10.760.10">
    <property type="entry name" value="Cytochrome c-like domain"/>
    <property type="match status" value="1"/>
</dbReference>
<keyword evidence="9" id="KW-1278">Translocase</keyword>
<reference evidence="18" key="1">
    <citation type="submission" date="2018-05" db="EMBL/GenBank/DDBJ databases">
        <authorList>
            <person name="Lanie J.A."/>
            <person name="Ng W.-L."/>
            <person name="Kazmierczak K.M."/>
            <person name="Andrzejewski T.M."/>
            <person name="Davidsen T.M."/>
            <person name="Wayne K.J."/>
            <person name="Tettelin H."/>
            <person name="Glass J.I."/>
            <person name="Rusch D."/>
            <person name="Podicherti R."/>
            <person name="Tsui H.-C.T."/>
            <person name="Winkler M.E."/>
        </authorList>
    </citation>
    <scope>NUCLEOTIDE SEQUENCE</scope>
</reference>
<keyword evidence="12" id="KW-0408">Iron</keyword>
<name>A0A381N079_9ZZZZ</name>
<keyword evidence="6" id="KW-0679">Respiratory chain</keyword>
<evidence type="ECO:0000256" key="12">
    <source>
        <dbReference type="ARBA" id="ARBA00023004"/>
    </source>
</evidence>
<evidence type="ECO:0000256" key="14">
    <source>
        <dbReference type="ARBA" id="ARBA00023136"/>
    </source>
</evidence>
<keyword evidence="7 15" id="KW-0812">Transmembrane</keyword>
<evidence type="ECO:0000256" key="11">
    <source>
        <dbReference type="ARBA" id="ARBA00022989"/>
    </source>
</evidence>
<evidence type="ECO:0000256" key="2">
    <source>
        <dbReference type="ARBA" id="ARBA00007866"/>
    </source>
</evidence>
<keyword evidence="14 15" id="KW-0472">Membrane</keyword>
<dbReference type="PRINTS" id="PR01166">
    <property type="entry name" value="CYCOXIDASEII"/>
</dbReference>
<dbReference type="GO" id="GO:0020037">
    <property type="term" value="F:heme binding"/>
    <property type="evidence" value="ECO:0007669"/>
    <property type="project" value="InterPro"/>
</dbReference>
<dbReference type="Pfam" id="PF00034">
    <property type="entry name" value="Cytochrom_C"/>
    <property type="match status" value="1"/>
</dbReference>
<dbReference type="InterPro" id="IPR001505">
    <property type="entry name" value="Copper_CuA"/>
</dbReference>
<dbReference type="Gene3D" id="1.10.287.90">
    <property type="match status" value="1"/>
</dbReference>
<dbReference type="GO" id="GO:0005507">
    <property type="term" value="F:copper ion binding"/>
    <property type="evidence" value="ECO:0007669"/>
    <property type="project" value="InterPro"/>
</dbReference>
<dbReference type="EMBL" id="UINC01000041">
    <property type="protein sequence ID" value="SUZ47905.1"/>
    <property type="molecule type" value="Genomic_DNA"/>
</dbReference>
<evidence type="ECO:0000256" key="6">
    <source>
        <dbReference type="ARBA" id="ARBA00022660"/>
    </source>
</evidence>
<evidence type="ECO:0000256" key="8">
    <source>
        <dbReference type="ARBA" id="ARBA00022723"/>
    </source>
</evidence>
<feature type="domain" description="Cytochrome oxidase subunit II copper A binding" evidence="16">
    <location>
        <begin position="112"/>
        <end position="254"/>
    </location>
</feature>
<dbReference type="EC" id="7.1.1.9" evidence="3"/>
<dbReference type="PANTHER" id="PTHR22888:SF9">
    <property type="entry name" value="CYTOCHROME C OXIDASE SUBUNIT 2"/>
    <property type="match status" value="1"/>
</dbReference>
<keyword evidence="5" id="KW-0349">Heme</keyword>
<organism evidence="18">
    <name type="scientific">marine metagenome</name>
    <dbReference type="NCBI Taxonomy" id="408172"/>
    <lineage>
        <taxon>unclassified sequences</taxon>
        <taxon>metagenomes</taxon>
        <taxon>ecological metagenomes</taxon>
    </lineage>
</organism>
<dbReference type="Pfam" id="PF00116">
    <property type="entry name" value="COX2"/>
    <property type="match status" value="1"/>
</dbReference>
<feature type="transmembrane region" description="Helical" evidence="15">
    <location>
        <begin position="83"/>
        <end position="104"/>
    </location>
</feature>
<keyword evidence="10" id="KW-0249">Electron transport</keyword>
<dbReference type="InterPro" id="IPR045187">
    <property type="entry name" value="CcO_II"/>
</dbReference>
<dbReference type="PROSITE" id="PS50857">
    <property type="entry name" value="COX2_CUA"/>
    <property type="match status" value="1"/>
</dbReference>
<comment type="subcellular location">
    <subcellularLocation>
        <location evidence="1">Membrane</location>
        <topology evidence="1">Multi-pass membrane protein</topology>
    </subcellularLocation>
</comment>
<dbReference type="CDD" id="cd13919">
    <property type="entry name" value="CuRO_HCO_II_like_5"/>
    <property type="match status" value="1"/>
</dbReference>
<dbReference type="SUPFAM" id="SSF46626">
    <property type="entry name" value="Cytochrome c"/>
    <property type="match status" value="1"/>
</dbReference>
<evidence type="ECO:0000256" key="3">
    <source>
        <dbReference type="ARBA" id="ARBA00012949"/>
    </source>
</evidence>
<dbReference type="GO" id="GO:0016491">
    <property type="term" value="F:oxidoreductase activity"/>
    <property type="evidence" value="ECO:0007669"/>
    <property type="project" value="InterPro"/>
</dbReference>
<dbReference type="SUPFAM" id="SSF49503">
    <property type="entry name" value="Cupredoxins"/>
    <property type="match status" value="1"/>
</dbReference>
<dbReference type="GO" id="GO:0042773">
    <property type="term" value="P:ATP synthesis coupled electron transport"/>
    <property type="evidence" value="ECO:0007669"/>
    <property type="project" value="TreeGrafter"/>
</dbReference>
<evidence type="ECO:0000256" key="7">
    <source>
        <dbReference type="ARBA" id="ARBA00022692"/>
    </source>
</evidence>
<sequence length="360" mass="40049">MAFVIITAIIVIGSVLFNLITPWWFTPLASNWGSLDQTIIISLWVCGVAFVLISAFILYCVVKFRYSHDRKSKYEPENHKLELRLTIITSIGVIILLAPGLVAWQSYISLPENGLQVEAVGQQWAWSFRFPGKDGIYGNTSGKLFSSKNTFGLDPNDPNAQDDVLIREGRLHLPVNQPAVFQLRSKDVLHDFYVPQFRSKMDLVPGQQTNLWFTPTLIGTYEIACAEFCGTGHWAMRGEVIIDDEETFQQWLIQQPTFVQTMNEGSKGNGKKIVQSLGCVACHTDNGKTAIGPTWKDSFGLQRNLTTGETVLADASYIKESILSPSAKIASGFAPVMPAYALSEEELDAIVEYINNLSTE</sequence>
<feature type="transmembrane region" description="Helical" evidence="15">
    <location>
        <begin position="37"/>
        <end position="62"/>
    </location>
</feature>
<evidence type="ECO:0000256" key="15">
    <source>
        <dbReference type="SAM" id="Phobius"/>
    </source>
</evidence>
<evidence type="ECO:0000256" key="13">
    <source>
        <dbReference type="ARBA" id="ARBA00023008"/>
    </source>
</evidence>
<dbReference type="PROSITE" id="PS51007">
    <property type="entry name" value="CYTC"/>
    <property type="match status" value="1"/>
</dbReference>
<dbReference type="InterPro" id="IPR009056">
    <property type="entry name" value="Cyt_c-like_dom"/>
</dbReference>
<dbReference type="NCBIfam" id="TIGR02866">
    <property type="entry name" value="CoxB"/>
    <property type="match status" value="1"/>
</dbReference>
<feature type="transmembrane region" description="Helical" evidence="15">
    <location>
        <begin position="5"/>
        <end position="25"/>
    </location>
</feature>
<keyword evidence="4" id="KW-0813">Transport</keyword>
<evidence type="ECO:0000256" key="10">
    <source>
        <dbReference type="ARBA" id="ARBA00022982"/>
    </source>
</evidence>
<keyword evidence="13" id="KW-0186">Copper</keyword>
<evidence type="ECO:0000313" key="18">
    <source>
        <dbReference type="EMBL" id="SUZ47905.1"/>
    </source>
</evidence>
<evidence type="ECO:0000256" key="9">
    <source>
        <dbReference type="ARBA" id="ARBA00022967"/>
    </source>
</evidence>
<evidence type="ECO:0000259" key="16">
    <source>
        <dbReference type="PROSITE" id="PS50857"/>
    </source>
</evidence>
<dbReference type="InterPro" id="IPR036257">
    <property type="entry name" value="Cyt_c_oxidase_su2_TM_sf"/>
</dbReference>
<dbReference type="SUPFAM" id="SSF81464">
    <property type="entry name" value="Cytochrome c oxidase subunit II-like, transmembrane region"/>
    <property type="match status" value="1"/>
</dbReference>
<protein>
    <recommendedName>
        <fullName evidence="3">cytochrome-c oxidase</fullName>
        <ecNumber evidence="3">7.1.1.9</ecNumber>
    </recommendedName>
</protein>
<dbReference type="GO" id="GO:0016020">
    <property type="term" value="C:membrane"/>
    <property type="evidence" value="ECO:0007669"/>
    <property type="project" value="UniProtKB-SubCell"/>
</dbReference>
<dbReference type="PANTHER" id="PTHR22888">
    <property type="entry name" value="CYTOCHROME C OXIDASE, SUBUNIT II"/>
    <property type="match status" value="1"/>
</dbReference>
<accession>A0A381N079</accession>
<dbReference type="AlphaFoldDB" id="A0A381N079"/>
<dbReference type="GO" id="GO:0004129">
    <property type="term" value="F:cytochrome-c oxidase activity"/>
    <property type="evidence" value="ECO:0007669"/>
    <property type="project" value="UniProtKB-EC"/>
</dbReference>
<dbReference type="PROSITE" id="PS00078">
    <property type="entry name" value="COX2"/>
    <property type="match status" value="1"/>
</dbReference>
<dbReference type="InterPro" id="IPR002429">
    <property type="entry name" value="CcO_II-like_C"/>
</dbReference>
<dbReference type="InterPro" id="IPR036909">
    <property type="entry name" value="Cyt_c-like_dom_sf"/>
</dbReference>
<comment type="similarity">
    <text evidence="2">Belongs to the cytochrome c oxidase subunit 2 family.</text>
</comment>
<evidence type="ECO:0000256" key="4">
    <source>
        <dbReference type="ARBA" id="ARBA00022448"/>
    </source>
</evidence>
<evidence type="ECO:0000256" key="1">
    <source>
        <dbReference type="ARBA" id="ARBA00004141"/>
    </source>
</evidence>
<dbReference type="Gene3D" id="2.60.40.420">
    <property type="entry name" value="Cupredoxins - blue copper proteins"/>
    <property type="match status" value="1"/>
</dbReference>
<proteinExistence type="inferred from homology"/>
<keyword evidence="8" id="KW-0479">Metal-binding</keyword>
<gene>
    <name evidence="18" type="ORF">METZ01_LOCUS759</name>
</gene>